<evidence type="ECO:0000313" key="2">
    <source>
        <dbReference type="Proteomes" id="UP001456524"/>
    </source>
</evidence>
<dbReference type="Proteomes" id="UP001456524">
    <property type="component" value="Unassembled WGS sequence"/>
</dbReference>
<gene>
    <name evidence="1" type="ORF">IWX90DRAFT_511649</name>
</gene>
<dbReference type="EMBL" id="JBBWUH010000002">
    <property type="protein sequence ID" value="KAK8176091.1"/>
    <property type="molecule type" value="Genomic_DNA"/>
</dbReference>
<proteinExistence type="predicted"/>
<protein>
    <submittedName>
        <fullName evidence="1">Uncharacterized protein</fullName>
    </submittedName>
</protein>
<name>A0ABR1Y4J1_9PEZI</name>
<sequence>MDVETYESYEKSWLQVRDMSVLTLRDHLEVQYHLPLLLIRLGKESDLCKYLKWYETKPYQNYRHFENLEDKTADIFEPVDVLCEAITDPYNLQCPDLYNMFCVMLLKAKILLDLQKPSILHHPSQLEWLINNIDAQIKQLFHAIDETWPWIWNAFLSPEQHLRTNIID</sequence>
<reference evidence="1 2" key="1">
    <citation type="journal article" date="2022" name="G3 (Bethesda)">
        <title>Enemy or ally: a genomic approach to elucidate the lifestyle of Phyllosticta citrichinaensis.</title>
        <authorList>
            <person name="Buijs V.A."/>
            <person name="Groenewald J.Z."/>
            <person name="Haridas S."/>
            <person name="LaButti K.M."/>
            <person name="Lipzen A."/>
            <person name="Martin F.M."/>
            <person name="Barry K."/>
            <person name="Grigoriev I.V."/>
            <person name="Crous P.W."/>
            <person name="Seidl M.F."/>
        </authorList>
    </citation>
    <scope>NUCLEOTIDE SEQUENCE [LARGE SCALE GENOMIC DNA]</scope>
    <source>
        <strain evidence="1 2">CBS 129764</strain>
    </source>
</reference>
<comment type="caution">
    <text evidence="1">The sequence shown here is derived from an EMBL/GenBank/DDBJ whole genome shotgun (WGS) entry which is preliminary data.</text>
</comment>
<evidence type="ECO:0000313" key="1">
    <source>
        <dbReference type="EMBL" id="KAK8176091.1"/>
    </source>
</evidence>
<organism evidence="1 2">
    <name type="scientific">Phyllosticta citrichinensis</name>
    <dbReference type="NCBI Taxonomy" id="1130410"/>
    <lineage>
        <taxon>Eukaryota</taxon>
        <taxon>Fungi</taxon>
        <taxon>Dikarya</taxon>
        <taxon>Ascomycota</taxon>
        <taxon>Pezizomycotina</taxon>
        <taxon>Dothideomycetes</taxon>
        <taxon>Dothideomycetes incertae sedis</taxon>
        <taxon>Botryosphaeriales</taxon>
        <taxon>Phyllostictaceae</taxon>
        <taxon>Phyllosticta</taxon>
    </lineage>
</organism>
<accession>A0ABR1Y4J1</accession>
<keyword evidence="2" id="KW-1185">Reference proteome</keyword>